<comment type="caution">
    <text evidence="3">The sequence shown here is derived from an EMBL/GenBank/DDBJ whole genome shotgun (WGS) entry which is preliminary data.</text>
</comment>
<dbReference type="InterPro" id="IPR006860">
    <property type="entry name" value="FecR"/>
</dbReference>
<evidence type="ECO:0000256" key="1">
    <source>
        <dbReference type="SAM" id="SignalP"/>
    </source>
</evidence>
<dbReference type="PANTHER" id="PTHR38731:SF1">
    <property type="entry name" value="FECR PROTEIN DOMAIN-CONTAINING PROTEIN"/>
    <property type="match status" value="1"/>
</dbReference>
<dbReference type="Pfam" id="PF04773">
    <property type="entry name" value="FecR"/>
    <property type="match status" value="1"/>
</dbReference>
<feature type="chain" id="PRO_5032691128" evidence="1">
    <location>
        <begin position="28"/>
        <end position="547"/>
    </location>
</feature>
<organism evidence="3 4">
    <name type="scientific">Oceanospirillum sediminis</name>
    <dbReference type="NCBI Taxonomy" id="2760088"/>
    <lineage>
        <taxon>Bacteria</taxon>
        <taxon>Pseudomonadati</taxon>
        <taxon>Pseudomonadota</taxon>
        <taxon>Gammaproteobacteria</taxon>
        <taxon>Oceanospirillales</taxon>
        <taxon>Oceanospirillaceae</taxon>
        <taxon>Oceanospirillum</taxon>
    </lineage>
</organism>
<gene>
    <name evidence="3" type="ORF">H4O21_11410</name>
</gene>
<dbReference type="InterPro" id="IPR013783">
    <property type="entry name" value="Ig-like_fold"/>
</dbReference>
<accession>A0A839ISR6</accession>
<dbReference type="PIRSF" id="PIRSF029644">
    <property type="entry name" value="UCP029644"/>
    <property type="match status" value="1"/>
</dbReference>
<reference evidence="3 4" key="1">
    <citation type="submission" date="2020-08" db="EMBL/GenBank/DDBJ databases">
        <title>Oceanospirillum sp. nov. isolated from marine sediment.</title>
        <authorList>
            <person name="Ji X."/>
        </authorList>
    </citation>
    <scope>NUCLEOTIDE SEQUENCE [LARGE SCALE GENOMIC DNA]</scope>
    <source>
        <strain evidence="3 4">D5</strain>
    </source>
</reference>
<dbReference type="RefSeq" id="WP_182809001.1">
    <property type="nucleotide sequence ID" value="NZ_JACJFM010000013.1"/>
</dbReference>
<dbReference type="SUPFAM" id="SSF54106">
    <property type="entry name" value="LysM domain"/>
    <property type="match status" value="1"/>
</dbReference>
<dbReference type="Proteomes" id="UP000565262">
    <property type="component" value="Unassembled WGS sequence"/>
</dbReference>
<evidence type="ECO:0000313" key="4">
    <source>
        <dbReference type="Proteomes" id="UP000565262"/>
    </source>
</evidence>
<dbReference type="InterPro" id="IPR036779">
    <property type="entry name" value="LysM_dom_sf"/>
</dbReference>
<sequence>MRNRLTGFKQGILLSACLGLAPASLLAASSDWVYAVLQGDTLSEFGKQYLRKDIDWRQVQKLNQIRNPDVIRPGQKIRVPSSWLNAQPSAAEVVAMTGDVRVQRKDSNGSAALKMNDRLVLGDRLSTGDDSSITIRFADTSELTLLQNSELIFDQLSLFGDSGMVDSKLRLSQGSAEARVKPRMDARARFEIHTPSAISAVRGTEFRSVYQEGSAAARVEVLTGGVAVAAEGVSQLVPAGFGTRVKQGEAPVQPKELLPPAEFMPVANEIIQRNYNLQWQPLQGAQAYRVQISDTPRFSTLKTDEIIQQPGFFLPQFNNGDYYLRVRGIDNLDIEGRGSVAQLPLRVQPLPPLMVYYPWQQAVVGNYYQFSWSAPEKAIRWHFQVARDADFSEIVSDQQDLGQSLSQKVFLDQPGDYFWRVASVDENGNKGVFSPAATLNVQSKHRILQGDWLADRQTVRIQIPGLSHDRYKVQLAADTEFQQILEEWNRGPGELELDRFMSVRYIRIASVKGEQHGQWGESQMIAPDIHNDTAALISWLSGAAFLL</sequence>
<keyword evidence="4" id="KW-1185">Reference proteome</keyword>
<evidence type="ECO:0000313" key="3">
    <source>
        <dbReference type="EMBL" id="MBB1487216.1"/>
    </source>
</evidence>
<dbReference type="Gene3D" id="3.10.350.10">
    <property type="entry name" value="LysM domain"/>
    <property type="match status" value="1"/>
</dbReference>
<dbReference type="PANTHER" id="PTHR38731">
    <property type="entry name" value="LIPL45-RELATED LIPOPROTEIN-RELATED"/>
    <property type="match status" value="1"/>
</dbReference>
<dbReference type="Gene3D" id="2.60.40.10">
    <property type="entry name" value="Immunoglobulins"/>
    <property type="match status" value="1"/>
</dbReference>
<name>A0A839ISR6_9GAMM</name>
<dbReference type="SMART" id="SM00257">
    <property type="entry name" value="LysM"/>
    <property type="match status" value="1"/>
</dbReference>
<dbReference type="Pfam" id="PF01476">
    <property type="entry name" value="LysM"/>
    <property type="match status" value="1"/>
</dbReference>
<dbReference type="InterPro" id="IPR016930">
    <property type="entry name" value="UCP029644"/>
</dbReference>
<proteinExistence type="predicted"/>
<dbReference type="EMBL" id="JACJFM010000013">
    <property type="protein sequence ID" value="MBB1487216.1"/>
    <property type="molecule type" value="Genomic_DNA"/>
</dbReference>
<dbReference type="Gene3D" id="2.60.120.1440">
    <property type="match status" value="1"/>
</dbReference>
<dbReference type="AlphaFoldDB" id="A0A839ISR6"/>
<dbReference type="PROSITE" id="PS51782">
    <property type="entry name" value="LYSM"/>
    <property type="match status" value="1"/>
</dbReference>
<keyword evidence="1" id="KW-0732">Signal</keyword>
<evidence type="ECO:0000259" key="2">
    <source>
        <dbReference type="PROSITE" id="PS51782"/>
    </source>
</evidence>
<feature type="domain" description="LysM" evidence="2">
    <location>
        <begin position="32"/>
        <end position="79"/>
    </location>
</feature>
<feature type="signal peptide" evidence="1">
    <location>
        <begin position="1"/>
        <end position="27"/>
    </location>
</feature>
<protein>
    <submittedName>
        <fullName evidence="3">FecR domain-containing protein</fullName>
    </submittedName>
</protein>
<dbReference type="CDD" id="cd00118">
    <property type="entry name" value="LysM"/>
    <property type="match status" value="1"/>
</dbReference>
<dbReference type="InterPro" id="IPR018392">
    <property type="entry name" value="LysM"/>
</dbReference>